<gene>
    <name evidence="1" type="ORF">DEJ46_38125</name>
</gene>
<reference evidence="1 2" key="1">
    <citation type="submission" date="2018-05" db="EMBL/GenBank/DDBJ databases">
        <title>Streptomyces venezuelae.</title>
        <authorList>
            <person name="Kim W."/>
            <person name="Lee N."/>
            <person name="Cho B.-K."/>
        </authorList>
    </citation>
    <scope>NUCLEOTIDE SEQUENCE [LARGE SCALE GENOMIC DNA]</scope>
    <source>
        <strain evidence="1 2">ATCC 15068</strain>
    </source>
</reference>
<protein>
    <submittedName>
        <fullName evidence="1">Uncharacterized protein</fullName>
    </submittedName>
</protein>
<proteinExistence type="predicted"/>
<sequence>MPHARGGTARPYKDPNIRAVKEAGWITVTCPSLRRPPRHLLHRPHPKATIVEAAIPHQERPPVIRRALAAMTARKKLEKQ</sequence>
<dbReference type="RefSeq" id="WP_150273729.1">
    <property type="nucleotide sequence ID" value="NZ_CP029194.1"/>
</dbReference>
<organism evidence="1 2">
    <name type="scientific">Streptomyces venezuelae</name>
    <dbReference type="NCBI Taxonomy" id="54571"/>
    <lineage>
        <taxon>Bacteria</taxon>
        <taxon>Bacillati</taxon>
        <taxon>Actinomycetota</taxon>
        <taxon>Actinomycetes</taxon>
        <taxon>Kitasatosporales</taxon>
        <taxon>Streptomycetaceae</taxon>
        <taxon>Streptomyces</taxon>
    </lineage>
</organism>
<dbReference type="EMBL" id="CP029194">
    <property type="protein sequence ID" value="QES24205.1"/>
    <property type="molecule type" value="Genomic_DNA"/>
</dbReference>
<name>A0A5P2B188_STRVZ</name>
<dbReference type="Proteomes" id="UP000324106">
    <property type="component" value="Chromosome"/>
</dbReference>
<evidence type="ECO:0000313" key="2">
    <source>
        <dbReference type="Proteomes" id="UP000324106"/>
    </source>
</evidence>
<evidence type="ECO:0000313" key="1">
    <source>
        <dbReference type="EMBL" id="QES24205.1"/>
    </source>
</evidence>
<accession>A0A5P2B188</accession>
<dbReference type="AlphaFoldDB" id="A0A5P2B188"/>